<feature type="region of interest" description="Disordered" evidence="1">
    <location>
        <begin position="1"/>
        <end position="98"/>
    </location>
</feature>
<feature type="compositionally biased region" description="Polar residues" evidence="1">
    <location>
        <begin position="52"/>
        <end position="64"/>
    </location>
</feature>
<evidence type="ECO:0000313" key="2">
    <source>
        <dbReference type="EMBL" id="QJH95794.1"/>
    </source>
</evidence>
<feature type="compositionally biased region" description="Basic and acidic residues" evidence="1">
    <location>
        <begin position="65"/>
        <end position="98"/>
    </location>
</feature>
<protein>
    <recommendedName>
        <fullName evidence="3">Capsid protein</fullName>
    </recommendedName>
</protein>
<evidence type="ECO:0000256" key="1">
    <source>
        <dbReference type="SAM" id="MobiDB-lite"/>
    </source>
</evidence>
<feature type="compositionally biased region" description="Polar residues" evidence="1">
    <location>
        <begin position="250"/>
        <end position="271"/>
    </location>
</feature>
<accession>A0A6M3XD61</accession>
<reference evidence="2" key="1">
    <citation type="submission" date="2020-03" db="EMBL/GenBank/DDBJ databases">
        <title>The deep terrestrial virosphere.</title>
        <authorList>
            <person name="Holmfeldt K."/>
            <person name="Nilsson E."/>
            <person name="Simone D."/>
            <person name="Lopez-Fernandez M."/>
            <person name="Wu X."/>
            <person name="de Brujin I."/>
            <person name="Lundin D."/>
            <person name="Andersson A."/>
            <person name="Bertilsson S."/>
            <person name="Dopson M."/>
        </authorList>
    </citation>
    <scope>NUCLEOTIDE SEQUENCE</scope>
    <source>
        <strain evidence="2">TM448B00537</strain>
    </source>
</reference>
<feature type="compositionally biased region" description="Polar residues" evidence="1">
    <location>
        <begin position="1"/>
        <end position="28"/>
    </location>
</feature>
<organism evidence="2">
    <name type="scientific">viral metagenome</name>
    <dbReference type="NCBI Taxonomy" id="1070528"/>
    <lineage>
        <taxon>unclassified sequences</taxon>
        <taxon>metagenomes</taxon>
        <taxon>organismal metagenomes</taxon>
    </lineage>
</organism>
<sequence length="279" mass="31441">MGNRLTQKNKNMGDSIMTQMNVEGQSAFPTDIKENDNSTESSTVQDQKETNADQTGSSDQNKNQTENKDGGAENLADHPRWKERESDWTKRFNDQEERHTAELAKFREDIDKRFDSTKSATPVEVPSWFGGDDDQWLEFQSWNQSLVGKAKDEARAEALNEIETKSAAKQKAIDDATTYFQEQVTALETDKTISPDGVKVDRNKLLKFVLDNDLVDSKGRWNYRAGFQMMKSGVTSVKADATKDRKQIAGATTSENRAETKQSAYATSTDFNKAGNRPW</sequence>
<feature type="region of interest" description="Disordered" evidence="1">
    <location>
        <begin position="238"/>
        <end position="279"/>
    </location>
</feature>
<dbReference type="AlphaFoldDB" id="A0A6M3XD61"/>
<evidence type="ECO:0008006" key="3">
    <source>
        <dbReference type="Google" id="ProtNLM"/>
    </source>
</evidence>
<dbReference type="EMBL" id="MT144629">
    <property type="protein sequence ID" value="QJH95794.1"/>
    <property type="molecule type" value="Genomic_DNA"/>
</dbReference>
<proteinExistence type="predicted"/>
<name>A0A6M3XD61_9ZZZZ</name>
<gene>
    <name evidence="2" type="ORF">TM448B00537_0014</name>
</gene>